<dbReference type="EMBL" id="CAUYUJ010019490">
    <property type="protein sequence ID" value="CAK0891518.1"/>
    <property type="molecule type" value="Genomic_DNA"/>
</dbReference>
<keyword evidence="2" id="KW-1185">Reference proteome</keyword>
<accession>A0ABN9WX83</accession>
<dbReference type="Proteomes" id="UP001189429">
    <property type="component" value="Unassembled WGS sequence"/>
</dbReference>
<gene>
    <name evidence="1" type="ORF">PCOR1329_LOCUS71456</name>
</gene>
<evidence type="ECO:0000313" key="2">
    <source>
        <dbReference type="Proteomes" id="UP001189429"/>
    </source>
</evidence>
<reference evidence="1" key="1">
    <citation type="submission" date="2023-10" db="EMBL/GenBank/DDBJ databases">
        <authorList>
            <person name="Chen Y."/>
            <person name="Shah S."/>
            <person name="Dougan E. K."/>
            <person name="Thang M."/>
            <person name="Chan C."/>
        </authorList>
    </citation>
    <scope>NUCLEOTIDE SEQUENCE [LARGE SCALE GENOMIC DNA]</scope>
</reference>
<sequence>MLHFHYAIFRKGQYTEVLAYSEDMHDDRVSDLYVRVPAIAADLYAIVPSDCSIERVWENELRFVRPTDMSRVLYHISSLHGFMMPVLQPRALNPIVEDYQVQHLHAVVSEELFERIFRFASYVRTHYYNEDHVDGGTITSPSGQQRATLLNICERLHGTLHGNPQCHPRYGG</sequence>
<protein>
    <submittedName>
        <fullName evidence="1">Uncharacterized protein</fullName>
    </submittedName>
</protein>
<organism evidence="1 2">
    <name type="scientific">Prorocentrum cordatum</name>
    <dbReference type="NCBI Taxonomy" id="2364126"/>
    <lineage>
        <taxon>Eukaryota</taxon>
        <taxon>Sar</taxon>
        <taxon>Alveolata</taxon>
        <taxon>Dinophyceae</taxon>
        <taxon>Prorocentrales</taxon>
        <taxon>Prorocentraceae</taxon>
        <taxon>Prorocentrum</taxon>
    </lineage>
</organism>
<evidence type="ECO:0000313" key="1">
    <source>
        <dbReference type="EMBL" id="CAK0891518.1"/>
    </source>
</evidence>
<comment type="caution">
    <text evidence="1">The sequence shown here is derived from an EMBL/GenBank/DDBJ whole genome shotgun (WGS) entry which is preliminary data.</text>
</comment>
<name>A0ABN9WX83_9DINO</name>
<proteinExistence type="predicted"/>